<dbReference type="NCBIfam" id="TIGR01730">
    <property type="entry name" value="RND_mfp"/>
    <property type="match status" value="1"/>
</dbReference>
<dbReference type="OrthoDB" id="9814657at2"/>
<name>A0A1V9FVT5_9BACT</name>
<evidence type="ECO:0000256" key="1">
    <source>
        <dbReference type="ARBA" id="ARBA00009477"/>
    </source>
</evidence>
<dbReference type="InterPro" id="IPR051909">
    <property type="entry name" value="MFP_Cation_Efflux"/>
</dbReference>
<dbReference type="GO" id="GO:0022857">
    <property type="term" value="F:transmembrane transporter activity"/>
    <property type="evidence" value="ECO:0007669"/>
    <property type="project" value="InterPro"/>
</dbReference>
<dbReference type="Proteomes" id="UP000192796">
    <property type="component" value="Unassembled WGS sequence"/>
</dbReference>
<evidence type="ECO:0000313" key="3">
    <source>
        <dbReference type="EMBL" id="OQP62437.1"/>
    </source>
</evidence>
<dbReference type="GO" id="GO:0030313">
    <property type="term" value="C:cell envelope"/>
    <property type="evidence" value="ECO:0007669"/>
    <property type="project" value="TreeGrafter"/>
</dbReference>
<dbReference type="GO" id="GO:0015679">
    <property type="term" value="P:plasma membrane copper ion transport"/>
    <property type="evidence" value="ECO:0007669"/>
    <property type="project" value="TreeGrafter"/>
</dbReference>
<dbReference type="PROSITE" id="PS51257">
    <property type="entry name" value="PROKAR_LIPOPROTEIN"/>
    <property type="match status" value="1"/>
</dbReference>
<dbReference type="STRING" id="1703345.A3860_28690"/>
<dbReference type="PANTHER" id="PTHR30097:SF4">
    <property type="entry name" value="SLR6042 PROTEIN"/>
    <property type="match status" value="1"/>
</dbReference>
<dbReference type="EMBL" id="LVYD01000051">
    <property type="protein sequence ID" value="OQP62437.1"/>
    <property type="molecule type" value="Genomic_DNA"/>
</dbReference>
<comment type="similarity">
    <text evidence="1">Belongs to the membrane fusion protein (MFP) (TC 8.A.1) family.</text>
</comment>
<gene>
    <name evidence="3" type="ORF">A3860_28690</name>
</gene>
<dbReference type="PANTHER" id="PTHR30097">
    <property type="entry name" value="CATION EFFLUX SYSTEM PROTEIN CUSB"/>
    <property type="match status" value="1"/>
</dbReference>
<dbReference type="RefSeq" id="WP_081149496.1">
    <property type="nucleotide sequence ID" value="NZ_LVYD01000051.1"/>
</dbReference>
<dbReference type="InterPro" id="IPR006143">
    <property type="entry name" value="RND_pump_MFP"/>
</dbReference>
<comment type="caution">
    <text evidence="3">The sequence shown here is derived from an EMBL/GenBank/DDBJ whole genome shotgun (WGS) entry which is preliminary data.</text>
</comment>
<dbReference type="Gene3D" id="1.10.287.470">
    <property type="entry name" value="Helix hairpin bin"/>
    <property type="match status" value="1"/>
</dbReference>
<keyword evidence="2" id="KW-0813">Transport</keyword>
<dbReference type="GO" id="GO:0016020">
    <property type="term" value="C:membrane"/>
    <property type="evidence" value="ECO:0007669"/>
    <property type="project" value="InterPro"/>
</dbReference>
<reference evidence="3 4" key="1">
    <citation type="submission" date="2016-03" db="EMBL/GenBank/DDBJ databases">
        <title>Niastella vici sp. nov., isolated from farmland soil.</title>
        <authorList>
            <person name="Chen L."/>
            <person name="Wang D."/>
            <person name="Yang S."/>
            <person name="Wang G."/>
        </authorList>
    </citation>
    <scope>NUCLEOTIDE SEQUENCE [LARGE SCALE GENOMIC DNA]</scope>
    <source>
        <strain evidence="3 4">DJ57</strain>
    </source>
</reference>
<keyword evidence="4" id="KW-1185">Reference proteome</keyword>
<organism evidence="3 4">
    <name type="scientific">Niastella vici</name>
    <dbReference type="NCBI Taxonomy" id="1703345"/>
    <lineage>
        <taxon>Bacteria</taxon>
        <taxon>Pseudomonadati</taxon>
        <taxon>Bacteroidota</taxon>
        <taxon>Chitinophagia</taxon>
        <taxon>Chitinophagales</taxon>
        <taxon>Chitinophagaceae</taxon>
        <taxon>Niastella</taxon>
    </lineage>
</organism>
<dbReference type="SUPFAM" id="SSF111369">
    <property type="entry name" value="HlyD-like secretion proteins"/>
    <property type="match status" value="1"/>
</dbReference>
<evidence type="ECO:0000256" key="2">
    <source>
        <dbReference type="ARBA" id="ARBA00022448"/>
    </source>
</evidence>
<dbReference type="AlphaFoldDB" id="A0A1V9FVT5"/>
<dbReference type="Gene3D" id="2.40.30.170">
    <property type="match status" value="1"/>
</dbReference>
<evidence type="ECO:0000313" key="4">
    <source>
        <dbReference type="Proteomes" id="UP000192796"/>
    </source>
</evidence>
<dbReference type="GO" id="GO:0060003">
    <property type="term" value="P:copper ion export"/>
    <property type="evidence" value="ECO:0007669"/>
    <property type="project" value="TreeGrafter"/>
</dbReference>
<accession>A0A1V9FVT5</accession>
<protein>
    <submittedName>
        <fullName evidence="3">Efflux transporter periplasmic adaptor subunit</fullName>
    </submittedName>
</protein>
<proteinExistence type="inferred from homology"/>
<dbReference type="Gene3D" id="2.40.420.20">
    <property type="match status" value="1"/>
</dbReference>
<sequence>MKNLFIYSIVLFLSASCSSSTEEKAAAPEKATDENAVSLTEAQIKNAGIETGAIQSQNMNSVLKVNGVVDVPPQNIVSVSFPLGGYLKHTNLLPGMHVSRGEVIGTIEDQGLVQLQQDYLMAQARLHFLQQEYDRQKELSEQQVSAAKTFQQVQADFAAQKVLVKGFGEKLRLININPASLNENNISRSVPVYSPINGFVSKVNVNIGKFVNATDVLFELINPDDIHAALTVFEKDLSKIKVEQLVKVSFVDEPGKEYDCEVILVTRNVDVNRSGTIHCHFKTRPRNLLPGMFLNGSIHIENVPALTVPEEAVVRYGNKEYIVQATGENKFQLVAVETGIRENKRVAVSSTSTELSGMQVVTKNAYAVLGKMKNTAEEE</sequence>